<dbReference type="SUPFAM" id="SSF54975">
    <property type="entry name" value="Acylphosphatase/BLUF domain-like"/>
    <property type="match status" value="1"/>
</dbReference>
<evidence type="ECO:0000259" key="8">
    <source>
        <dbReference type="PROSITE" id="PS51160"/>
    </source>
</evidence>
<dbReference type="PhylomeDB" id="B3MJL0"/>
<dbReference type="PANTHER" id="PTHR10029">
    <property type="entry name" value="ACYLPHOSPHATASE"/>
    <property type="match status" value="1"/>
</dbReference>
<evidence type="ECO:0000256" key="7">
    <source>
        <dbReference type="RuleBase" id="RU004168"/>
    </source>
</evidence>
<dbReference type="PROSITE" id="PS00150">
    <property type="entry name" value="ACYLPHOSPHATASE_1"/>
    <property type="match status" value="1"/>
</dbReference>
<dbReference type="SMR" id="B3MJL0"/>
<dbReference type="InterPro" id="IPR020456">
    <property type="entry name" value="Acylphosphatase"/>
</dbReference>
<dbReference type="OMA" id="WVRNTSH"/>
<dbReference type="HOGENOM" id="CLU_141932_0_0_1"/>
<reference evidence="9 10" key="1">
    <citation type="journal article" date="2007" name="Nature">
        <title>Evolution of genes and genomes on the Drosophila phylogeny.</title>
        <authorList>
            <consortium name="Drosophila 12 Genomes Consortium"/>
            <person name="Clark A.G."/>
            <person name="Eisen M.B."/>
            <person name="Smith D.R."/>
            <person name="Bergman C.M."/>
            <person name="Oliver B."/>
            <person name="Markow T.A."/>
            <person name="Kaufman T.C."/>
            <person name="Kellis M."/>
            <person name="Gelbart W."/>
            <person name="Iyer V.N."/>
            <person name="Pollard D.A."/>
            <person name="Sackton T.B."/>
            <person name="Larracuente A.M."/>
            <person name="Singh N.D."/>
            <person name="Abad J.P."/>
            <person name="Abt D.N."/>
            <person name="Adryan B."/>
            <person name="Aguade M."/>
            <person name="Akashi H."/>
            <person name="Anderson W.W."/>
            <person name="Aquadro C.F."/>
            <person name="Ardell D.H."/>
            <person name="Arguello R."/>
            <person name="Artieri C.G."/>
            <person name="Barbash D.A."/>
            <person name="Barker D."/>
            <person name="Barsanti P."/>
            <person name="Batterham P."/>
            <person name="Batzoglou S."/>
            <person name="Begun D."/>
            <person name="Bhutkar A."/>
            <person name="Blanco E."/>
            <person name="Bosak S.A."/>
            <person name="Bradley R.K."/>
            <person name="Brand A.D."/>
            <person name="Brent M.R."/>
            <person name="Brooks A.N."/>
            <person name="Brown R.H."/>
            <person name="Butlin R.K."/>
            <person name="Caggese C."/>
            <person name="Calvi B.R."/>
            <person name="Bernardo de Carvalho A."/>
            <person name="Caspi A."/>
            <person name="Castrezana S."/>
            <person name="Celniker S.E."/>
            <person name="Chang J.L."/>
            <person name="Chapple C."/>
            <person name="Chatterji S."/>
            <person name="Chinwalla A."/>
            <person name="Civetta A."/>
            <person name="Clifton S.W."/>
            <person name="Comeron J.M."/>
            <person name="Costello J.C."/>
            <person name="Coyne J.A."/>
            <person name="Daub J."/>
            <person name="David R.G."/>
            <person name="Delcher A.L."/>
            <person name="Delehaunty K."/>
            <person name="Do C.B."/>
            <person name="Ebling H."/>
            <person name="Edwards K."/>
            <person name="Eickbush T."/>
            <person name="Evans J.D."/>
            <person name="Filipski A."/>
            <person name="Findeiss S."/>
            <person name="Freyhult E."/>
            <person name="Fulton L."/>
            <person name="Fulton R."/>
            <person name="Garcia A.C."/>
            <person name="Gardiner A."/>
            <person name="Garfield D.A."/>
            <person name="Garvin B.E."/>
            <person name="Gibson G."/>
            <person name="Gilbert D."/>
            <person name="Gnerre S."/>
            <person name="Godfrey J."/>
            <person name="Good R."/>
            <person name="Gotea V."/>
            <person name="Gravely B."/>
            <person name="Greenberg A.J."/>
            <person name="Griffiths-Jones S."/>
            <person name="Gross S."/>
            <person name="Guigo R."/>
            <person name="Gustafson E.A."/>
            <person name="Haerty W."/>
            <person name="Hahn M.W."/>
            <person name="Halligan D.L."/>
            <person name="Halpern A.L."/>
            <person name="Halter G.M."/>
            <person name="Han M.V."/>
            <person name="Heger A."/>
            <person name="Hillier L."/>
            <person name="Hinrichs A.S."/>
            <person name="Holmes I."/>
            <person name="Hoskins R.A."/>
            <person name="Hubisz M.J."/>
            <person name="Hultmark D."/>
            <person name="Huntley M.A."/>
            <person name="Jaffe D.B."/>
            <person name="Jagadeeshan S."/>
            <person name="Jeck W.R."/>
            <person name="Johnson J."/>
            <person name="Jones C.D."/>
            <person name="Jordan W.C."/>
            <person name="Karpen G.H."/>
            <person name="Kataoka E."/>
            <person name="Keightley P.D."/>
            <person name="Kheradpour P."/>
            <person name="Kirkness E.F."/>
            <person name="Koerich L.B."/>
            <person name="Kristiansen K."/>
            <person name="Kudrna D."/>
            <person name="Kulathinal R.J."/>
            <person name="Kumar S."/>
            <person name="Kwok R."/>
            <person name="Lander E."/>
            <person name="Langley C.H."/>
            <person name="Lapoint R."/>
            <person name="Lazzaro B.P."/>
            <person name="Lee S.J."/>
            <person name="Levesque L."/>
            <person name="Li R."/>
            <person name="Lin C.F."/>
            <person name="Lin M.F."/>
            <person name="Lindblad-Toh K."/>
            <person name="Llopart A."/>
            <person name="Long M."/>
            <person name="Low L."/>
            <person name="Lozovsky E."/>
            <person name="Lu J."/>
            <person name="Luo M."/>
            <person name="Machado C.A."/>
            <person name="Makalowski W."/>
            <person name="Marzo M."/>
            <person name="Matsuda M."/>
            <person name="Matzkin L."/>
            <person name="McAllister B."/>
            <person name="McBride C.S."/>
            <person name="McKernan B."/>
            <person name="McKernan K."/>
            <person name="Mendez-Lago M."/>
            <person name="Minx P."/>
            <person name="Mollenhauer M.U."/>
            <person name="Montooth K."/>
            <person name="Mount S.M."/>
            <person name="Mu X."/>
            <person name="Myers E."/>
            <person name="Negre B."/>
            <person name="Newfeld S."/>
            <person name="Nielsen R."/>
            <person name="Noor M.A."/>
            <person name="O'Grady P."/>
            <person name="Pachter L."/>
            <person name="Papaceit M."/>
            <person name="Parisi M.J."/>
            <person name="Parisi M."/>
            <person name="Parts L."/>
            <person name="Pedersen J.S."/>
            <person name="Pesole G."/>
            <person name="Phillippy A.M."/>
            <person name="Ponting C.P."/>
            <person name="Pop M."/>
            <person name="Porcelli D."/>
            <person name="Powell J.R."/>
            <person name="Prohaska S."/>
            <person name="Pruitt K."/>
            <person name="Puig M."/>
            <person name="Quesneville H."/>
            <person name="Ram K.R."/>
            <person name="Rand D."/>
            <person name="Rasmussen M.D."/>
            <person name="Reed L.K."/>
            <person name="Reenan R."/>
            <person name="Reily A."/>
            <person name="Remington K.A."/>
            <person name="Rieger T.T."/>
            <person name="Ritchie M.G."/>
            <person name="Robin C."/>
            <person name="Rogers Y.H."/>
            <person name="Rohde C."/>
            <person name="Rozas J."/>
            <person name="Rubenfield M.J."/>
            <person name="Ruiz A."/>
            <person name="Russo S."/>
            <person name="Salzberg S.L."/>
            <person name="Sanchez-Gracia A."/>
            <person name="Saranga D.J."/>
            <person name="Sato H."/>
            <person name="Schaeffer S.W."/>
            <person name="Schatz M.C."/>
            <person name="Schlenke T."/>
            <person name="Schwartz R."/>
            <person name="Segarra C."/>
            <person name="Singh R.S."/>
            <person name="Sirot L."/>
            <person name="Sirota M."/>
            <person name="Sisneros N.B."/>
            <person name="Smith C.D."/>
            <person name="Smith T.F."/>
            <person name="Spieth J."/>
            <person name="Stage D.E."/>
            <person name="Stark A."/>
            <person name="Stephan W."/>
            <person name="Strausberg R.L."/>
            <person name="Strempel S."/>
            <person name="Sturgill D."/>
            <person name="Sutton G."/>
            <person name="Sutton G.G."/>
            <person name="Tao W."/>
            <person name="Teichmann S."/>
            <person name="Tobari Y.N."/>
            <person name="Tomimura Y."/>
            <person name="Tsolas J.M."/>
            <person name="Valente V.L."/>
            <person name="Venter E."/>
            <person name="Venter J.C."/>
            <person name="Vicario S."/>
            <person name="Vieira F.G."/>
            <person name="Vilella A.J."/>
            <person name="Villasante A."/>
            <person name="Walenz B."/>
            <person name="Wang J."/>
            <person name="Wasserman M."/>
            <person name="Watts T."/>
            <person name="Wilson D."/>
            <person name="Wilson R.K."/>
            <person name="Wing R.A."/>
            <person name="Wolfner M.F."/>
            <person name="Wong A."/>
            <person name="Wong G.K."/>
            <person name="Wu C.I."/>
            <person name="Wu G."/>
            <person name="Yamamoto D."/>
            <person name="Yang H.P."/>
            <person name="Yang S.P."/>
            <person name="Yorke J.A."/>
            <person name="Yoshida K."/>
            <person name="Zdobnov E."/>
            <person name="Zhang P."/>
            <person name="Zhang Y."/>
            <person name="Zimin A.V."/>
            <person name="Baldwin J."/>
            <person name="Abdouelleil A."/>
            <person name="Abdulkadir J."/>
            <person name="Abebe A."/>
            <person name="Abera B."/>
            <person name="Abreu J."/>
            <person name="Acer S.C."/>
            <person name="Aftuck L."/>
            <person name="Alexander A."/>
            <person name="An P."/>
            <person name="Anderson E."/>
            <person name="Anderson S."/>
            <person name="Arachi H."/>
            <person name="Azer M."/>
            <person name="Bachantsang P."/>
            <person name="Barry A."/>
            <person name="Bayul T."/>
            <person name="Berlin A."/>
            <person name="Bessette D."/>
            <person name="Bloom T."/>
            <person name="Blye J."/>
            <person name="Boguslavskiy L."/>
            <person name="Bonnet C."/>
            <person name="Boukhgalter B."/>
            <person name="Bourzgui I."/>
            <person name="Brown A."/>
            <person name="Cahill P."/>
            <person name="Channer S."/>
            <person name="Cheshatsang Y."/>
            <person name="Chuda L."/>
            <person name="Citroen M."/>
            <person name="Collymore A."/>
            <person name="Cooke P."/>
            <person name="Costello M."/>
            <person name="D'Aco K."/>
            <person name="Daza R."/>
            <person name="De Haan G."/>
            <person name="DeGray S."/>
            <person name="DeMaso C."/>
            <person name="Dhargay N."/>
            <person name="Dooley K."/>
            <person name="Dooley E."/>
            <person name="Doricent M."/>
            <person name="Dorje P."/>
            <person name="Dorjee K."/>
            <person name="Dupes A."/>
            <person name="Elong R."/>
            <person name="Falk J."/>
            <person name="Farina A."/>
            <person name="Faro S."/>
            <person name="Ferguson D."/>
            <person name="Fisher S."/>
            <person name="Foley C.D."/>
            <person name="Franke A."/>
            <person name="Friedrich D."/>
            <person name="Gadbois L."/>
            <person name="Gearin G."/>
            <person name="Gearin C.R."/>
            <person name="Giannoukos G."/>
            <person name="Goode T."/>
            <person name="Graham J."/>
            <person name="Grandbois E."/>
            <person name="Grewal S."/>
            <person name="Gyaltsen K."/>
            <person name="Hafez N."/>
            <person name="Hagos B."/>
            <person name="Hall J."/>
            <person name="Henson C."/>
            <person name="Hollinger A."/>
            <person name="Honan T."/>
            <person name="Huard M.D."/>
            <person name="Hughes L."/>
            <person name="Hurhula B."/>
            <person name="Husby M.E."/>
            <person name="Kamat A."/>
            <person name="Kanga B."/>
            <person name="Kashin S."/>
            <person name="Khazanovich D."/>
            <person name="Kisner P."/>
            <person name="Lance K."/>
            <person name="Lara M."/>
            <person name="Lee W."/>
            <person name="Lennon N."/>
            <person name="Letendre F."/>
            <person name="LeVine R."/>
            <person name="Lipovsky A."/>
            <person name="Liu X."/>
            <person name="Liu J."/>
            <person name="Liu S."/>
            <person name="Lokyitsang T."/>
            <person name="Lokyitsang Y."/>
            <person name="Lubonja R."/>
            <person name="Lui A."/>
            <person name="MacDonald P."/>
            <person name="Magnisalis V."/>
            <person name="Maru K."/>
            <person name="Matthews C."/>
            <person name="McCusker W."/>
            <person name="McDonough S."/>
            <person name="Mehta T."/>
            <person name="Meldrim J."/>
            <person name="Meneus L."/>
            <person name="Mihai O."/>
            <person name="Mihalev A."/>
            <person name="Mihova T."/>
            <person name="Mittelman R."/>
            <person name="Mlenga V."/>
            <person name="Montmayeur A."/>
            <person name="Mulrain L."/>
            <person name="Navidi A."/>
            <person name="Naylor J."/>
            <person name="Negash T."/>
            <person name="Nguyen T."/>
            <person name="Nguyen N."/>
            <person name="Nicol R."/>
            <person name="Norbu C."/>
            <person name="Norbu N."/>
            <person name="Novod N."/>
            <person name="O'Neill B."/>
            <person name="Osman S."/>
            <person name="Markiewicz E."/>
            <person name="Oyono O.L."/>
            <person name="Patti C."/>
            <person name="Phunkhang P."/>
            <person name="Pierre F."/>
            <person name="Priest M."/>
            <person name="Raghuraman S."/>
            <person name="Rege F."/>
            <person name="Reyes R."/>
            <person name="Rise C."/>
            <person name="Rogov P."/>
            <person name="Ross K."/>
            <person name="Ryan E."/>
            <person name="Settipalli S."/>
            <person name="Shea T."/>
            <person name="Sherpa N."/>
            <person name="Shi L."/>
            <person name="Shih D."/>
            <person name="Sparrow T."/>
            <person name="Spaulding J."/>
            <person name="Stalker J."/>
            <person name="Stange-Thomann N."/>
            <person name="Stavropoulos S."/>
            <person name="Stone C."/>
            <person name="Strader C."/>
            <person name="Tesfaye S."/>
            <person name="Thomson T."/>
            <person name="Thoulutsang Y."/>
            <person name="Thoulutsang D."/>
            <person name="Topham K."/>
            <person name="Topping I."/>
            <person name="Tsamla T."/>
            <person name="Vassiliev H."/>
            <person name="Vo A."/>
            <person name="Wangchuk T."/>
            <person name="Wangdi T."/>
            <person name="Weiand M."/>
            <person name="Wilkinson J."/>
            <person name="Wilson A."/>
            <person name="Yadav S."/>
            <person name="Young G."/>
            <person name="Yu Q."/>
            <person name="Zembek L."/>
            <person name="Zhong D."/>
            <person name="Zimmer A."/>
            <person name="Zwirko Z."/>
            <person name="Jaffe D.B."/>
            <person name="Alvarez P."/>
            <person name="Brockman W."/>
            <person name="Butler J."/>
            <person name="Chin C."/>
            <person name="Gnerre S."/>
            <person name="Grabherr M."/>
            <person name="Kleber M."/>
            <person name="Mauceli E."/>
            <person name="MacCallum I."/>
        </authorList>
    </citation>
    <scope>NUCLEOTIDE SEQUENCE [LARGE SCALE GENOMIC DNA]</scope>
    <source>
        <strain evidence="10">Tucson 14024-0371.13</strain>
    </source>
</reference>
<organism evidence="9 10">
    <name type="scientific">Drosophila ananassae</name>
    <name type="common">Fruit fly</name>
    <dbReference type="NCBI Taxonomy" id="7217"/>
    <lineage>
        <taxon>Eukaryota</taxon>
        <taxon>Metazoa</taxon>
        <taxon>Ecdysozoa</taxon>
        <taxon>Arthropoda</taxon>
        <taxon>Hexapoda</taxon>
        <taxon>Insecta</taxon>
        <taxon>Pterygota</taxon>
        <taxon>Neoptera</taxon>
        <taxon>Endopterygota</taxon>
        <taxon>Diptera</taxon>
        <taxon>Brachycera</taxon>
        <taxon>Muscomorpha</taxon>
        <taxon>Ephydroidea</taxon>
        <taxon>Drosophilidae</taxon>
        <taxon>Drosophila</taxon>
        <taxon>Sophophora</taxon>
    </lineage>
</organism>
<protein>
    <recommendedName>
        <fullName evidence="2 5">Acylphosphatase</fullName>
        <ecNumber evidence="2 5">3.6.1.7</ecNumber>
    </recommendedName>
</protein>
<dbReference type="InterPro" id="IPR036046">
    <property type="entry name" value="Acylphosphatase-like_dom_sf"/>
</dbReference>
<dbReference type="InParanoid" id="B3MJL0"/>
<evidence type="ECO:0000256" key="6">
    <source>
        <dbReference type="RuleBase" id="RU000553"/>
    </source>
</evidence>
<dbReference type="PROSITE" id="PS51160">
    <property type="entry name" value="ACYLPHOSPHATASE_3"/>
    <property type="match status" value="1"/>
</dbReference>
<dbReference type="EC" id="3.6.1.7" evidence="2 5"/>
<dbReference type="AlphaFoldDB" id="B3MJL0"/>
<dbReference type="Gene3D" id="3.30.70.100">
    <property type="match status" value="1"/>
</dbReference>
<evidence type="ECO:0000256" key="4">
    <source>
        <dbReference type="ARBA" id="ARBA00047645"/>
    </source>
</evidence>
<dbReference type="GeneID" id="6496913"/>
<evidence type="ECO:0000256" key="5">
    <source>
        <dbReference type="PROSITE-ProRule" id="PRU00520"/>
    </source>
</evidence>
<dbReference type="FunFam" id="3.30.70.100:FF:000011">
    <property type="entry name" value="Acylphosphatase"/>
    <property type="match status" value="1"/>
</dbReference>
<evidence type="ECO:0000256" key="3">
    <source>
        <dbReference type="ARBA" id="ARBA00022801"/>
    </source>
</evidence>
<keyword evidence="10" id="KW-1185">Reference proteome</keyword>
<dbReference type="OrthoDB" id="7961613at2759"/>
<dbReference type="GO" id="GO:0003998">
    <property type="term" value="F:acylphosphatase activity"/>
    <property type="evidence" value="ECO:0007669"/>
    <property type="project" value="UniProtKB-EC"/>
</dbReference>
<dbReference type="Pfam" id="PF00708">
    <property type="entry name" value="Acylphosphatase"/>
    <property type="match status" value="1"/>
</dbReference>
<dbReference type="PROSITE" id="PS00151">
    <property type="entry name" value="ACYLPHOSPHATASE_2"/>
    <property type="match status" value="1"/>
</dbReference>
<name>B3MJL0_DROAN</name>
<comment type="catalytic activity">
    <reaction evidence="4 5 6">
        <text>an acyl phosphate + H2O = a carboxylate + phosphate + H(+)</text>
        <dbReference type="Rhea" id="RHEA:14965"/>
        <dbReference type="ChEBI" id="CHEBI:15377"/>
        <dbReference type="ChEBI" id="CHEBI:15378"/>
        <dbReference type="ChEBI" id="CHEBI:29067"/>
        <dbReference type="ChEBI" id="CHEBI:43474"/>
        <dbReference type="ChEBI" id="CHEBI:59918"/>
        <dbReference type="EC" id="3.6.1.7"/>
    </reaction>
</comment>
<evidence type="ECO:0000313" key="9">
    <source>
        <dbReference type="EMBL" id="EDV32378.1"/>
    </source>
</evidence>
<dbReference type="InterPro" id="IPR001792">
    <property type="entry name" value="Acylphosphatase-like_dom"/>
</dbReference>
<accession>B3MJL0</accession>
<feature type="active site" evidence="5">
    <location>
        <position position="62"/>
    </location>
</feature>
<keyword evidence="3 5" id="KW-0378">Hydrolase</keyword>
<dbReference type="EMBL" id="CH902620">
    <property type="protein sequence ID" value="EDV32378.1"/>
    <property type="molecule type" value="Genomic_DNA"/>
</dbReference>
<dbReference type="Proteomes" id="UP000007801">
    <property type="component" value="Unassembled WGS sequence"/>
</dbReference>
<feature type="active site" evidence="5">
    <location>
        <position position="44"/>
    </location>
</feature>
<dbReference type="KEGG" id="dan:6496913"/>
<evidence type="ECO:0000313" key="10">
    <source>
        <dbReference type="Proteomes" id="UP000007801"/>
    </source>
</evidence>
<comment type="similarity">
    <text evidence="1 7">Belongs to the acylphosphatase family.</text>
</comment>
<proteinExistence type="inferred from homology"/>
<dbReference type="InterPro" id="IPR017968">
    <property type="entry name" value="Acylphosphatase_CS"/>
</dbReference>
<evidence type="ECO:0000256" key="2">
    <source>
        <dbReference type="ARBA" id="ARBA00012150"/>
    </source>
</evidence>
<sequence>MMSQIDKSKVTAPRLVKSVNKPKADQIFTCQFEIFGKVQGVYFRKHTQKKAKEIGVTGWCMNTRVGTVKGMLEGSLEKVTDMKYWLQHKGSPRSIIEKAIFSENEPLPSNNFKLFSIRR</sequence>
<dbReference type="PRINTS" id="PR00112">
    <property type="entry name" value="ACYLPHPHTASE"/>
</dbReference>
<dbReference type="eggNOG" id="KOG3360">
    <property type="taxonomic scope" value="Eukaryota"/>
</dbReference>
<feature type="domain" description="Acylphosphatase-like" evidence="8">
    <location>
        <begin position="29"/>
        <end position="119"/>
    </location>
</feature>
<dbReference type="FunCoup" id="B3MJL0">
    <property type="interactions" value="64"/>
</dbReference>
<dbReference type="PANTHER" id="PTHR10029:SF3">
    <property type="entry name" value="ACYLPHOSPHATASE-RELATED"/>
    <property type="match status" value="1"/>
</dbReference>
<gene>
    <name evidence="9" type="primary">Dana\GF14085</name>
    <name evidence="9" type="synonym">dana_GLEANR_14846</name>
    <name evidence="9" type="ORF">GF14085</name>
</gene>
<evidence type="ECO:0000256" key="1">
    <source>
        <dbReference type="ARBA" id="ARBA00005614"/>
    </source>
</evidence>